<dbReference type="InterPro" id="IPR002110">
    <property type="entry name" value="Ankyrin_rpt"/>
</dbReference>
<dbReference type="PANTHER" id="PTHR24171">
    <property type="entry name" value="ANKYRIN REPEAT DOMAIN-CONTAINING PROTEIN 39-RELATED"/>
    <property type="match status" value="1"/>
</dbReference>
<dbReference type="EMBL" id="CP092418">
    <property type="protein sequence ID" value="USD21873.1"/>
    <property type="molecule type" value="Genomic_DNA"/>
</dbReference>
<dbReference type="Pfam" id="PF00023">
    <property type="entry name" value="Ank"/>
    <property type="match status" value="1"/>
</dbReference>
<reference evidence="5" key="1">
    <citation type="submission" date="2022-02" db="EMBL/GenBank/DDBJ databases">
        <title>Coral-associated bacteria.</title>
        <authorList>
            <person name="Tang K."/>
            <person name="Wang X."/>
        </authorList>
    </citation>
    <scope>NUCLEOTIDE SEQUENCE</scope>
    <source>
        <strain evidence="5">SCSIO 43006</strain>
    </source>
</reference>
<proteinExistence type="predicted"/>
<feature type="chain" id="PRO_5047272602" evidence="4">
    <location>
        <begin position="22"/>
        <end position="160"/>
    </location>
</feature>
<evidence type="ECO:0000256" key="2">
    <source>
        <dbReference type="ARBA" id="ARBA00023043"/>
    </source>
</evidence>
<dbReference type="SMART" id="SM00248">
    <property type="entry name" value="ANK"/>
    <property type="match status" value="2"/>
</dbReference>
<evidence type="ECO:0000256" key="1">
    <source>
        <dbReference type="ARBA" id="ARBA00022737"/>
    </source>
</evidence>
<evidence type="ECO:0000256" key="3">
    <source>
        <dbReference type="PROSITE-ProRule" id="PRU00023"/>
    </source>
</evidence>
<feature type="repeat" description="ANK" evidence="3">
    <location>
        <begin position="99"/>
        <end position="131"/>
    </location>
</feature>
<dbReference type="PROSITE" id="PS50297">
    <property type="entry name" value="ANK_REP_REGION"/>
    <property type="match status" value="1"/>
</dbReference>
<dbReference type="InterPro" id="IPR036770">
    <property type="entry name" value="Ankyrin_rpt-contain_sf"/>
</dbReference>
<organism evidence="5 6">
    <name type="scientific">Microbulbifer variabilis</name>
    <dbReference type="NCBI Taxonomy" id="266805"/>
    <lineage>
        <taxon>Bacteria</taxon>
        <taxon>Pseudomonadati</taxon>
        <taxon>Pseudomonadota</taxon>
        <taxon>Gammaproteobacteria</taxon>
        <taxon>Cellvibrionales</taxon>
        <taxon>Microbulbiferaceae</taxon>
        <taxon>Microbulbifer</taxon>
    </lineage>
</organism>
<protein>
    <submittedName>
        <fullName evidence="5">Ankyrin repeat domain-containing protein</fullName>
    </submittedName>
</protein>
<feature type="signal peptide" evidence="4">
    <location>
        <begin position="1"/>
        <end position="21"/>
    </location>
</feature>
<keyword evidence="1" id="KW-0677">Repeat</keyword>
<sequence>MRSTLFAIVFLAQGLTLMAQAVEPEKNDSDFTELSQYFFAAARIGDTEVLREFSQAGFPLNTRNSKGYTALMIATYNGRREAVDYLLQRGADACAQDRRGNTALMAAIFRGEFALARTLLKQDCDSQQVNRAGHSAEDFAEVFGRDQMVQLLQQQRSSGG</sequence>
<name>A0ABY4VC62_9GAMM</name>
<dbReference type="PANTHER" id="PTHR24171:SF9">
    <property type="entry name" value="ANKYRIN REPEAT DOMAIN-CONTAINING PROTEIN 39"/>
    <property type="match status" value="1"/>
</dbReference>
<accession>A0ABY4VC62</accession>
<dbReference type="Pfam" id="PF12796">
    <property type="entry name" value="Ank_2"/>
    <property type="match status" value="1"/>
</dbReference>
<keyword evidence="2 3" id="KW-0040">ANK repeat</keyword>
<dbReference type="Proteomes" id="UP001055658">
    <property type="component" value="Chromosome"/>
</dbReference>
<evidence type="ECO:0000313" key="5">
    <source>
        <dbReference type="EMBL" id="USD21873.1"/>
    </source>
</evidence>
<dbReference type="RefSeq" id="WP_252084267.1">
    <property type="nucleotide sequence ID" value="NZ_CP092418.1"/>
</dbReference>
<dbReference type="PROSITE" id="PS50088">
    <property type="entry name" value="ANK_REPEAT"/>
    <property type="match status" value="2"/>
</dbReference>
<dbReference type="SUPFAM" id="SSF48403">
    <property type="entry name" value="Ankyrin repeat"/>
    <property type="match status" value="1"/>
</dbReference>
<feature type="repeat" description="ANK" evidence="3">
    <location>
        <begin position="66"/>
        <end position="98"/>
    </location>
</feature>
<keyword evidence="4" id="KW-0732">Signal</keyword>
<evidence type="ECO:0000313" key="6">
    <source>
        <dbReference type="Proteomes" id="UP001055658"/>
    </source>
</evidence>
<evidence type="ECO:0000256" key="4">
    <source>
        <dbReference type="SAM" id="SignalP"/>
    </source>
</evidence>
<keyword evidence="6" id="KW-1185">Reference proteome</keyword>
<dbReference type="Gene3D" id="1.25.40.20">
    <property type="entry name" value="Ankyrin repeat-containing domain"/>
    <property type="match status" value="1"/>
</dbReference>
<gene>
    <name evidence="5" type="ORF">MJO52_01660</name>
</gene>